<name>A0A2T5JEB0_9SPHI</name>
<proteinExistence type="predicted"/>
<dbReference type="OrthoDB" id="9802385at2"/>
<comment type="caution">
    <text evidence="1">The sequence shown here is derived from an EMBL/GenBank/DDBJ whole genome shotgun (WGS) entry which is preliminary data.</text>
</comment>
<sequence length="176" mass="20041">MEQRTEALTVWVAEKYAGHLIPLSGEPYFSHCLAVAQTVAPYIILGCEAGLCHDLLEDHITTAEALRTALLAFAYTVPETEQIVAMVNELSDVFHPDNYSDTGKKKLRWLETQRLATISSAAQTIKYADLIDNAIWVRQHEPHKWQRYANRKRKLLHLLDKGDPILRQQALGIFFN</sequence>
<dbReference type="Gene3D" id="1.10.3210.10">
    <property type="entry name" value="Hypothetical protein af1432"/>
    <property type="match status" value="1"/>
</dbReference>
<dbReference type="AlphaFoldDB" id="A0A2T5JEB0"/>
<organism evidence="1 2">
    <name type="scientific">Mucilaginibacter yixingensis</name>
    <dbReference type="NCBI Taxonomy" id="1295612"/>
    <lineage>
        <taxon>Bacteria</taxon>
        <taxon>Pseudomonadati</taxon>
        <taxon>Bacteroidota</taxon>
        <taxon>Sphingobacteriia</taxon>
        <taxon>Sphingobacteriales</taxon>
        <taxon>Sphingobacteriaceae</taxon>
        <taxon>Mucilaginibacter</taxon>
    </lineage>
</organism>
<evidence type="ECO:0000313" key="2">
    <source>
        <dbReference type="Proteomes" id="UP000244168"/>
    </source>
</evidence>
<dbReference type="RefSeq" id="WP_107827987.1">
    <property type="nucleotide sequence ID" value="NZ_CP160205.1"/>
</dbReference>
<protein>
    <submittedName>
        <fullName evidence="1">HD domain-containing protein</fullName>
    </submittedName>
</protein>
<accession>A0A2T5JEB0</accession>
<dbReference type="Proteomes" id="UP000244168">
    <property type="component" value="Unassembled WGS sequence"/>
</dbReference>
<dbReference type="SUPFAM" id="SSF109604">
    <property type="entry name" value="HD-domain/PDEase-like"/>
    <property type="match status" value="1"/>
</dbReference>
<dbReference type="EMBL" id="QAOQ01000002">
    <property type="protein sequence ID" value="PTR00098.1"/>
    <property type="molecule type" value="Genomic_DNA"/>
</dbReference>
<evidence type="ECO:0000313" key="1">
    <source>
        <dbReference type="EMBL" id="PTR00098.1"/>
    </source>
</evidence>
<reference evidence="1 2" key="1">
    <citation type="submission" date="2018-04" db="EMBL/GenBank/DDBJ databases">
        <title>Genomic Encyclopedia of Archaeal and Bacterial Type Strains, Phase II (KMG-II): from individual species to whole genera.</title>
        <authorList>
            <person name="Goeker M."/>
        </authorList>
    </citation>
    <scope>NUCLEOTIDE SEQUENCE [LARGE SCALE GENOMIC DNA]</scope>
    <source>
        <strain evidence="1 2">DSM 26809</strain>
    </source>
</reference>
<gene>
    <name evidence="1" type="ORF">C8P68_102930</name>
</gene>
<keyword evidence="2" id="KW-1185">Reference proteome</keyword>